<dbReference type="InterPro" id="IPR051685">
    <property type="entry name" value="Ycf3/AcsC/BcsC/TPR_MFPF"/>
</dbReference>
<dbReference type="PANTHER" id="PTHR44943:SF8">
    <property type="entry name" value="TPR REPEAT-CONTAINING PROTEIN MJ0263"/>
    <property type="match status" value="1"/>
</dbReference>
<keyword evidence="1" id="KW-0677">Repeat</keyword>
<dbReference type="eggNOG" id="COG0457">
    <property type="taxonomic scope" value="Bacteria"/>
</dbReference>
<keyword evidence="5" id="KW-1185">Reference proteome</keyword>
<dbReference type="InterPro" id="IPR011990">
    <property type="entry name" value="TPR-like_helical_dom_sf"/>
</dbReference>
<dbReference type="Gene3D" id="1.25.40.10">
    <property type="entry name" value="Tetratricopeptide repeat domain"/>
    <property type="match status" value="2"/>
</dbReference>
<dbReference type="EMBL" id="CP001685">
    <property type="protein sequence ID" value="ACV39212.1"/>
    <property type="molecule type" value="Genomic_DNA"/>
</dbReference>
<dbReference type="PANTHER" id="PTHR44943">
    <property type="entry name" value="CELLULOSE SYNTHASE OPERON PROTEIN C"/>
    <property type="match status" value="1"/>
</dbReference>
<evidence type="ECO:0000313" key="4">
    <source>
        <dbReference type="EMBL" id="ACV39212.1"/>
    </source>
</evidence>
<evidence type="ECO:0000256" key="1">
    <source>
        <dbReference type="ARBA" id="ARBA00022737"/>
    </source>
</evidence>
<dbReference type="Proteomes" id="UP000001910">
    <property type="component" value="Chromosome"/>
</dbReference>
<proteinExistence type="predicted"/>
<dbReference type="RefSeq" id="WP_015769553.1">
    <property type="nucleotide sequence ID" value="NC_013192.1"/>
</dbReference>
<keyword evidence="2 3" id="KW-0802">TPR repeat</keyword>
<dbReference type="KEGG" id="lba:Lebu_1324"/>
<name>C7NAN1_LEPBD</name>
<dbReference type="AlphaFoldDB" id="C7NAN1"/>
<dbReference type="Pfam" id="PF13432">
    <property type="entry name" value="TPR_16"/>
    <property type="match status" value="1"/>
</dbReference>
<evidence type="ECO:0000313" key="5">
    <source>
        <dbReference type="Proteomes" id="UP000001910"/>
    </source>
</evidence>
<gene>
    <name evidence="4" type="ordered locus">Lebu_1324</name>
</gene>
<feature type="repeat" description="TPR" evidence="3">
    <location>
        <begin position="68"/>
        <end position="101"/>
    </location>
</feature>
<dbReference type="OrthoDB" id="87208at2"/>
<feature type="repeat" description="TPR" evidence="3">
    <location>
        <begin position="34"/>
        <end position="67"/>
    </location>
</feature>
<evidence type="ECO:0000256" key="2">
    <source>
        <dbReference type="ARBA" id="ARBA00022803"/>
    </source>
</evidence>
<dbReference type="PROSITE" id="PS50005">
    <property type="entry name" value="TPR"/>
    <property type="match status" value="3"/>
</dbReference>
<sequence length="205" mass="24190">MLETLIFREIRYNGNNEQLLKENLSKIKDNPDDTEVLQTLASIYHALKENDKAIEIYEKLVKLEPEKSENWAFLGYLYYENEDLEKAEENFNRALDDNMDEPFVLFLLGNIYSRKGRIAEAVNCYDLAIFLDFDMYIAHIDFARKYEHMGRHEKALEEYRAAFRIDPRDEGLIEKIDYIENKCKNKKEKKKNGNLNFATANLGIV</sequence>
<dbReference type="SMART" id="SM00028">
    <property type="entry name" value="TPR"/>
    <property type="match status" value="4"/>
</dbReference>
<dbReference type="InterPro" id="IPR019734">
    <property type="entry name" value="TPR_rpt"/>
</dbReference>
<dbReference type="HOGENOM" id="CLU_121860_0_0_0"/>
<protein>
    <submittedName>
        <fullName evidence="4">Tetratricopeptide TPR_2 repeat protein</fullName>
    </submittedName>
</protein>
<feature type="repeat" description="TPR" evidence="3">
    <location>
        <begin position="136"/>
        <end position="169"/>
    </location>
</feature>
<accession>C7NAN1</accession>
<organism evidence="4 5">
    <name type="scientific">Leptotrichia buccalis (strain ATCC 14201 / DSM 1135 / JCM 12969 / NCTC 10249 / C-1013-b)</name>
    <dbReference type="NCBI Taxonomy" id="523794"/>
    <lineage>
        <taxon>Bacteria</taxon>
        <taxon>Fusobacteriati</taxon>
        <taxon>Fusobacteriota</taxon>
        <taxon>Fusobacteriia</taxon>
        <taxon>Fusobacteriales</taxon>
        <taxon>Leptotrichiaceae</taxon>
        <taxon>Leptotrichia</taxon>
    </lineage>
</organism>
<dbReference type="Pfam" id="PF13181">
    <property type="entry name" value="TPR_8"/>
    <property type="match status" value="2"/>
</dbReference>
<reference evidence="4 5" key="1">
    <citation type="journal article" date="2009" name="Stand. Genomic Sci.">
        <title>Complete genome sequence of Leptotrichia buccalis type strain (C-1013-b).</title>
        <authorList>
            <person name="Ivanova N."/>
            <person name="Gronow S."/>
            <person name="Lapidus A."/>
            <person name="Copeland A."/>
            <person name="Glavina Del Rio T."/>
            <person name="Nolan M."/>
            <person name="Lucas S."/>
            <person name="Chen F."/>
            <person name="Tice H."/>
            <person name="Cheng J.F."/>
            <person name="Saunders E."/>
            <person name="Bruce D."/>
            <person name="Goodwin L."/>
            <person name="Brettin T."/>
            <person name="Detter J.C."/>
            <person name="Han C."/>
            <person name="Pitluck S."/>
            <person name="Mikhailova N."/>
            <person name="Pati A."/>
            <person name="Mavrommatis K."/>
            <person name="Chen A."/>
            <person name="Palaniappan K."/>
            <person name="Land M."/>
            <person name="Hauser L."/>
            <person name="Chang Y.J."/>
            <person name="Jeffries C.D."/>
            <person name="Chain P."/>
            <person name="Rohde C."/>
            <person name="Goker M."/>
            <person name="Bristow J."/>
            <person name="Eisen J.A."/>
            <person name="Markowitz V."/>
            <person name="Hugenholtz P."/>
            <person name="Kyrpides N.C."/>
            <person name="Klenk H.P."/>
        </authorList>
    </citation>
    <scope>NUCLEOTIDE SEQUENCE [LARGE SCALE GENOMIC DNA]</scope>
    <source>
        <strain evidence="5">ATCC 14201 / DSM 1135 / JCM 12969 / NCTC 10249 / C-1013-b</strain>
    </source>
</reference>
<dbReference type="SUPFAM" id="SSF48452">
    <property type="entry name" value="TPR-like"/>
    <property type="match status" value="1"/>
</dbReference>
<dbReference type="STRING" id="523794.Lebu_1324"/>
<evidence type="ECO:0000256" key="3">
    <source>
        <dbReference type="PROSITE-ProRule" id="PRU00339"/>
    </source>
</evidence>